<dbReference type="AlphaFoldDB" id="A0A2P5B6Y3"/>
<reference evidence="2" key="1">
    <citation type="submission" date="2016-06" db="EMBL/GenBank/DDBJ databases">
        <title>Parallel loss of symbiosis genes in relatives of nitrogen-fixing non-legume Parasponia.</title>
        <authorList>
            <person name="Van Velzen R."/>
            <person name="Holmer R."/>
            <person name="Bu F."/>
            <person name="Rutten L."/>
            <person name="Van Zeijl A."/>
            <person name="Liu W."/>
            <person name="Santuari L."/>
            <person name="Cao Q."/>
            <person name="Sharma T."/>
            <person name="Shen D."/>
            <person name="Roswanjaya Y."/>
            <person name="Wardhani T."/>
            <person name="Kalhor M.S."/>
            <person name="Jansen J."/>
            <person name="Van den Hoogen J."/>
            <person name="Gungor B."/>
            <person name="Hartog M."/>
            <person name="Hontelez J."/>
            <person name="Verver J."/>
            <person name="Yang W.-C."/>
            <person name="Schijlen E."/>
            <person name="Repin R."/>
            <person name="Schilthuizen M."/>
            <person name="Schranz E."/>
            <person name="Heidstra R."/>
            <person name="Miyata K."/>
            <person name="Fedorova E."/>
            <person name="Kohlen W."/>
            <person name="Bisseling T."/>
            <person name="Smit S."/>
            <person name="Geurts R."/>
        </authorList>
    </citation>
    <scope>NUCLEOTIDE SEQUENCE [LARGE SCALE GENOMIC DNA]</scope>
    <source>
        <strain evidence="2">cv. RG33-2</strain>
    </source>
</reference>
<comment type="caution">
    <text evidence="1">The sequence shown here is derived from an EMBL/GenBank/DDBJ whole genome shotgun (WGS) entry which is preliminary data.</text>
</comment>
<evidence type="ECO:0000313" key="1">
    <source>
        <dbReference type="EMBL" id="PON44511.1"/>
    </source>
</evidence>
<dbReference type="Proteomes" id="UP000237000">
    <property type="component" value="Unassembled WGS sequence"/>
</dbReference>
<protein>
    <submittedName>
        <fullName evidence="1">Uncharacterized protein</fullName>
    </submittedName>
</protein>
<organism evidence="1 2">
    <name type="scientific">Trema orientale</name>
    <name type="common">Charcoal tree</name>
    <name type="synonym">Celtis orientalis</name>
    <dbReference type="NCBI Taxonomy" id="63057"/>
    <lineage>
        <taxon>Eukaryota</taxon>
        <taxon>Viridiplantae</taxon>
        <taxon>Streptophyta</taxon>
        <taxon>Embryophyta</taxon>
        <taxon>Tracheophyta</taxon>
        <taxon>Spermatophyta</taxon>
        <taxon>Magnoliopsida</taxon>
        <taxon>eudicotyledons</taxon>
        <taxon>Gunneridae</taxon>
        <taxon>Pentapetalae</taxon>
        <taxon>rosids</taxon>
        <taxon>fabids</taxon>
        <taxon>Rosales</taxon>
        <taxon>Cannabaceae</taxon>
        <taxon>Trema</taxon>
    </lineage>
</organism>
<dbReference type="EMBL" id="JXTC01000591">
    <property type="protein sequence ID" value="PON44511.1"/>
    <property type="molecule type" value="Genomic_DNA"/>
</dbReference>
<accession>A0A2P5B6Y3</accession>
<name>A0A2P5B6Y3_TREOI</name>
<gene>
    <name evidence="1" type="ORF">TorRG33x02_330640</name>
</gene>
<feature type="non-terminal residue" evidence="1">
    <location>
        <position position="51"/>
    </location>
</feature>
<proteinExistence type="predicted"/>
<keyword evidence="2" id="KW-1185">Reference proteome</keyword>
<dbReference type="InParanoid" id="A0A2P5B6Y3"/>
<sequence length="51" mass="5976">MGTRCKLDMKHETNRLKKIWNLRYKCGDSQLDQKLNASEIETDCSGFEPSR</sequence>
<evidence type="ECO:0000313" key="2">
    <source>
        <dbReference type="Proteomes" id="UP000237000"/>
    </source>
</evidence>